<keyword evidence="3" id="KW-1185">Reference proteome</keyword>
<dbReference type="InterPro" id="IPR036291">
    <property type="entry name" value="NAD(P)-bd_dom_sf"/>
</dbReference>
<comment type="caution">
    <text evidence="2">The sequence shown here is derived from an EMBL/GenBank/DDBJ whole genome shotgun (WGS) entry which is preliminary data.</text>
</comment>
<evidence type="ECO:0000313" key="3">
    <source>
        <dbReference type="Proteomes" id="UP001446871"/>
    </source>
</evidence>
<dbReference type="Pfam" id="PF00106">
    <property type="entry name" value="adh_short"/>
    <property type="match status" value="1"/>
</dbReference>
<dbReference type="PRINTS" id="PR00081">
    <property type="entry name" value="GDHRDH"/>
</dbReference>
<evidence type="ECO:0000256" key="1">
    <source>
        <dbReference type="SAM" id="SignalP"/>
    </source>
</evidence>
<dbReference type="Proteomes" id="UP001446871">
    <property type="component" value="Unassembled WGS sequence"/>
</dbReference>
<dbReference type="SUPFAM" id="SSF51735">
    <property type="entry name" value="NAD(P)-binding Rossmann-fold domains"/>
    <property type="match status" value="1"/>
</dbReference>
<reference evidence="2 3" key="1">
    <citation type="submission" date="2023-01" db="EMBL/GenBank/DDBJ databases">
        <title>Analysis of 21 Apiospora genomes using comparative genomics revels a genus with tremendous synthesis potential of carbohydrate active enzymes and secondary metabolites.</title>
        <authorList>
            <person name="Sorensen T."/>
        </authorList>
    </citation>
    <scope>NUCLEOTIDE SEQUENCE [LARGE SCALE GENOMIC DNA]</scope>
    <source>
        <strain evidence="2 3">CBS 83171</strain>
    </source>
</reference>
<dbReference type="Gene3D" id="3.40.50.720">
    <property type="entry name" value="NAD(P)-binding Rossmann-like Domain"/>
    <property type="match status" value="1"/>
</dbReference>
<evidence type="ECO:0000313" key="2">
    <source>
        <dbReference type="EMBL" id="KAK8046082.1"/>
    </source>
</evidence>
<keyword evidence="1" id="KW-0732">Signal</keyword>
<sequence length="722" mass="77187">MRVTRFTSFAATAGIFMTLTRLATGTDIDASWSTVGDGDDSLDNHHDEPFHGVVSEEVVMRLVEDDEGGGASANAEDDVPVKKHGGKYVTTDAVKYTTFALDDVKKSRVHDGAVHAESIGTSAAAAAVTHLVHRRRDAAAVTITQSCSSSNNISPLVTQQQFRLSPSLTPASTMMTTPTSTNANNITFFAAEAATTICTPISWTNTNAFTTDAACPSPYENGTYCGFTNPEDPCAIQPGGDGPQVEPDTPEAFLAYAPFHEAALRTATPPGYRLTFVDLYAAAAAPPSHLAKQHRNTSTSSSADQPPCYMGFHLLPAYDPAACAALCESDPSGACAAFNLYAERGPAWNPWRCSCDTPLGVTNYKCALFSGAEAVADGGRATNFGQYMQEGGGFARRIAGSNGRSKETRTREMSAYNLKGKVAIVTGAGSGINHALTEFLLEAGCSVVMADLRLKPSAQQTLDKHPLHNAEPSAVFKPTAGSHIVVNGAGVFEPHSSTFWNPTLSGNDTTSLSPAAAAPEDDADAEVGLYKTFAINTIGPIRLAQIAVQYWLEHCEVEGNLLWFASMAGYIHGIITPLYFSSKAAVVSMCKSLWGLREVCGVRNACICPGTVHFELESCKSPKIDEDQKHLDVRPDDIGMTPKECAGIALRILQEPQYGDGNIVECFMAADAQGEQSIRTRDVPMERLYPVLDGSNINTLLAEPEKNFRRKLQETGMRDLLG</sequence>
<proteinExistence type="predicted"/>
<dbReference type="EMBL" id="JAQQWM010000009">
    <property type="protein sequence ID" value="KAK8046082.1"/>
    <property type="molecule type" value="Genomic_DNA"/>
</dbReference>
<dbReference type="PANTHER" id="PTHR36578">
    <property type="entry name" value="CHROMOSOME 15, WHOLE GENOME SHOTGUN SEQUENCE"/>
    <property type="match status" value="1"/>
</dbReference>
<accession>A0ABR1THM4</accession>
<organism evidence="2 3">
    <name type="scientific">Apiospora saccharicola</name>
    <dbReference type="NCBI Taxonomy" id="335842"/>
    <lineage>
        <taxon>Eukaryota</taxon>
        <taxon>Fungi</taxon>
        <taxon>Dikarya</taxon>
        <taxon>Ascomycota</taxon>
        <taxon>Pezizomycotina</taxon>
        <taxon>Sordariomycetes</taxon>
        <taxon>Xylariomycetidae</taxon>
        <taxon>Amphisphaeriales</taxon>
        <taxon>Apiosporaceae</taxon>
        <taxon>Apiospora</taxon>
    </lineage>
</organism>
<dbReference type="PANTHER" id="PTHR36578:SF1">
    <property type="entry name" value="APPLE DOMAIN-CONTAINING PROTEIN"/>
    <property type="match status" value="1"/>
</dbReference>
<dbReference type="InterPro" id="IPR002347">
    <property type="entry name" value="SDR_fam"/>
</dbReference>
<gene>
    <name evidence="2" type="ORF">PG996_014146</name>
</gene>
<feature type="signal peptide" evidence="1">
    <location>
        <begin position="1"/>
        <end position="25"/>
    </location>
</feature>
<protein>
    <submittedName>
        <fullName evidence="2">Uncharacterized protein</fullName>
    </submittedName>
</protein>
<name>A0ABR1THM4_9PEZI</name>
<feature type="chain" id="PRO_5045515692" evidence="1">
    <location>
        <begin position="26"/>
        <end position="722"/>
    </location>
</feature>